<evidence type="ECO:0000313" key="3">
    <source>
        <dbReference type="Proteomes" id="UP001501565"/>
    </source>
</evidence>
<name>A0ABP7MY45_9GAMM</name>
<evidence type="ECO:0000313" key="2">
    <source>
        <dbReference type="EMBL" id="GAA3932569.1"/>
    </source>
</evidence>
<keyword evidence="3" id="KW-1185">Reference proteome</keyword>
<keyword evidence="1" id="KW-0812">Transmembrane</keyword>
<proteinExistence type="predicted"/>
<keyword evidence="1" id="KW-0472">Membrane</keyword>
<gene>
    <name evidence="2" type="ORF">GCM10022277_31780</name>
</gene>
<organism evidence="2 3">
    <name type="scientific">Litoribacillus peritrichatus</name>
    <dbReference type="NCBI Taxonomy" id="718191"/>
    <lineage>
        <taxon>Bacteria</taxon>
        <taxon>Pseudomonadati</taxon>
        <taxon>Pseudomonadota</taxon>
        <taxon>Gammaproteobacteria</taxon>
        <taxon>Oceanospirillales</taxon>
        <taxon>Oceanospirillaceae</taxon>
        <taxon>Litoribacillus</taxon>
    </lineage>
</organism>
<protein>
    <submittedName>
        <fullName evidence="2">Uncharacterized protein</fullName>
    </submittedName>
</protein>
<sequence length="97" mass="10707">MSFFSTNAAISVLRAGKKHPRWKEAAEYVIERASPEVQLLLTVGRQLERDEILAEQQSQTLTSGDWGPLLKFALIILVTALVSGGIGYVFSDVIAWC</sequence>
<keyword evidence="1" id="KW-1133">Transmembrane helix</keyword>
<accession>A0ABP7MY45</accession>
<dbReference type="RefSeq" id="WP_344799551.1">
    <property type="nucleotide sequence ID" value="NZ_BAABBN010000007.1"/>
</dbReference>
<reference evidence="3" key="1">
    <citation type="journal article" date="2019" name="Int. J. Syst. Evol. Microbiol.">
        <title>The Global Catalogue of Microorganisms (GCM) 10K type strain sequencing project: providing services to taxonomists for standard genome sequencing and annotation.</title>
        <authorList>
            <consortium name="The Broad Institute Genomics Platform"/>
            <consortium name="The Broad Institute Genome Sequencing Center for Infectious Disease"/>
            <person name="Wu L."/>
            <person name="Ma J."/>
        </authorList>
    </citation>
    <scope>NUCLEOTIDE SEQUENCE [LARGE SCALE GENOMIC DNA]</scope>
    <source>
        <strain evidence="3">JCM 17551</strain>
    </source>
</reference>
<feature type="transmembrane region" description="Helical" evidence="1">
    <location>
        <begin position="69"/>
        <end position="90"/>
    </location>
</feature>
<dbReference type="Proteomes" id="UP001501565">
    <property type="component" value="Unassembled WGS sequence"/>
</dbReference>
<dbReference type="EMBL" id="BAABBN010000007">
    <property type="protein sequence ID" value="GAA3932569.1"/>
    <property type="molecule type" value="Genomic_DNA"/>
</dbReference>
<evidence type="ECO:0000256" key="1">
    <source>
        <dbReference type="SAM" id="Phobius"/>
    </source>
</evidence>
<comment type="caution">
    <text evidence="2">The sequence shown here is derived from an EMBL/GenBank/DDBJ whole genome shotgun (WGS) entry which is preliminary data.</text>
</comment>